<dbReference type="GO" id="GO:0032259">
    <property type="term" value="P:methylation"/>
    <property type="evidence" value="ECO:0007669"/>
    <property type="project" value="UniProtKB-KW"/>
</dbReference>
<dbReference type="PANTHER" id="PTHR43591:SF110">
    <property type="entry name" value="RHODANESE DOMAIN-CONTAINING PROTEIN"/>
    <property type="match status" value="1"/>
</dbReference>
<organism evidence="2 3">
    <name type="scientific">Saccharicrinis carchari</name>
    <dbReference type="NCBI Taxonomy" id="1168039"/>
    <lineage>
        <taxon>Bacteria</taxon>
        <taxon>Pseudomonadati</taxon>
        <taxon>Bacteroidota</taxon>
        <taxon>Bacteroidia</taxon>
        <taxon>Marinilabiliales</taxon>
        <taxon>Marinilabiliaceae</taxon>
        <taxon>Saccharicrinis</taxon>
    </lineage>
</organism>
<keyword evidence="2" id="KW-0808">Transferase</keyword>
<dbReference type="Proteomes" id="UP000319040">
    <property type="component" value="Unassembled WGS sequence"/>
</dbReference>
<dbReference type="SUPFAM" id="SSF53335">
    <property type="entry name" value="S-adenosyl-L-methionine-dependent methyltransferases"/>
    <property type="match status" value="1"/>
</dbReference>
<dbReference type="PANTHER" id="PTHR43591">
    <property type="entry name" value="METHYLTRANSFERASE"/>
    <property type="match status" value="1"/>
</dbReference>
<feature type="domain" description="Methyltransferase type 11" evidence="1">
    <location>
        <begin position="58"/>
        <end position="143"/>
    </location>
</feature>
<evidence type="ECO:0000313" key="2">
    <source>
        <dbReference type="EMBL" id="SMO59071.1"/>
    </source>
</evidence>
<dbReference type="EMBL" id="FXTB01000003">
    <property type="protein sequence ID" value="SMO59071.1"/>
    <property type="molecule type" value="Genomic_DNA"/>
</dbReference>
<dbReference type="OrthoDB" id="9808140at2"/>
<dbReference type="CDD" id="cd02440">
    <property type="entry name" value="AdoMet_MTases"/>
    <property type="match status" value="1"/>
</dbReference>
<sequence length="296" mass="34686">MTKTEFTSQSYTAHEQHYKDNSKVFHRLQNKGSIDYWRHERMFLTLMPFLGDKKNKWLTVGDGVGTDANWLQSQGVDVMASDISDIILKQAFELGYINNYSKQNAEQLTYTNNSFDYVFCKEAFHHFPRPYIALYEMIRVAQKAVVLIEPEDIGIQMPLIIFVKNILDRFSPQWINRIWKNRFSFEEVGNYVYKISEREIEKVAMGINLPCIAFKGINDYYSTTVDLSQPSSNRKVFNKVKRKIKLKNNLCRLGLIPYQLKTCVIFKSSPTEEEKIKMKAQGYKFVEMAINPYLNE</sequence>
<gene>
    <name evidence="2" type="ORF">SAMN06265379_103166</name>
</gene>
<evidence type="ECO:0000313" key="3">
    <source>
        <dbReference type="Proteomes" id="UP000319040"/>
    </source>
</evidence>
<proteinExistence type="predicted"/>
<dbReference type="AlphaFoldDB" id="A0A521CK04"/>
<keyword evidence="3" id="KW-1185">Reference proteome</keyword>
<dbReference type="Pfam" id="PF08241">
    <property type="entry name" value="Methyltransf_11"/>
    <property type="match status" value="1"/>
</dbReference>
<name>A0A521CK04_SACCC</name>
<reference evidence="2 3" key="1">
    <citation type="submission" date="2017-05" db="EMBL/GenBank/DDBJ databases">
        <authorList>
            <person name="Varghese N."/>
            <person name="Submissions S."/>
        </authorList>
    </citation>
    <scope>NUCLEOTIDE SEQUENCE [LARGE SCALE GENOMIC DNA]</scope>
    <source>
        <strain evidence="2 3">DSM 27040</strain>
    </source>
</reference>
<dbReference type="InterPro" id="IPR029063">
    <property type="entry name" value="SAM-dependent_MTases_sf"/>
</dbReference>
<accession>A0A521CK04</accession>
<dbReference type="RefSeq" id="WP_142532881.1">
    <property type="nucleotide sequence ID" value="NZ_FXTB01000003.1"/>
</dbReference>
<keyword evidence="2" id="KW-0489">Methyltransferase</keyword>
<dbReference type="InterPro" id="IPR013216">
    <property type="entry name" value="Methyltransf_11"/>
</dbReference>
<evidence type="ECO:0000259" key="1">
    <source>
        <dbReference type="Pfam" id="PF08241"/>
    </source>
</evidence>
<dbReference type="Gene3D" id="3.40.50.150">
    <property type="entry name" value="Vaccinia Virus protein VP39"/>
    <property type="match status" value="1"/>
</dbReference>
<dbReference type="GO" id="GO:0008757">
    <property type="term" value="F:S-adenosylmethionine-dependent methyltransferase activity"/>
    <property type="evidence" value="ECO:0007669"/>
    <property type="project" value="InterPro"/>
</dbReference>
<protein>
    <submittedName>
        <fullName evidence="2">Methyltransferase domain-containing protein</fullName>
    </submittedName>
</protein>